<feature type="chain" id="PRO_5015771785" description="Outer-membrane lipoprotein LolB" evidence="14">
    <location>
        <begin position="18"/>
        <end position="198"/>
    </location>
</feature>
<comment type="subunit">
    <text evidence="3 13">Monomer.</text>
</comment>
<keyword evidence="12 13" id="KW-0449">Lipoprotein</keyword>
<dbReference type="EMBL" id="CP029347">
    <property type="protein sequence ID" value="AWL11499.1"/>
    <property type="molecule type" value="Genomic_DNA"/>
</dbReference>
<dbReference type="HAMAP" id="MF_00233">
    <property type="entry name" value="LolB"/>
    <property type="match status" value="1"/>
</dbReference>
<dbReference type="Pfam" id="PF03550">
    <property type="entry name" value="LolB"/>
    <property type="match status" value="1"/>
</dbReference>
<evidence type="ECO:0000256" key="4">
    <source>
        <dbReference type="ARBA" id="ARBA00016202"/>
    </source>
</evidence>
<evidence type="ECO:0000256" key="11">
    <source>
        <dbReference type="ARBA" id="ARBA00023237"/>
    </source>
</evidence>
<evidence type="ECO:0000256" key="13">
    <source>
        <dbReference type="HAMAP-Rule" id="MF_00233"/>
    </source>
</evidence>
<evidence type="ECO:0000256" key="7">
    <source>
        <dbReference type="ARBA" id="ARBA00022927"/>
    </source>
</evidence>
<dbReference type="GO" id="GO:0009279">
    <property type="term" value="C:cell outer membrane"/>
    <property type="evidence" value="ECO:0007669"/>
    <property type="project" value="UniProtKB-SubCell"/>
</dbReference>
<evidence type="ECO:0000256" key="10">
    <source>
        <dbReference type="ARBA" id="ARBA00023186"/>
    </source>
</evidence>
<dbReference type="GO" id="GO:0015031">
    <property type="term" value="P:protein transport"/>
    <property type="evidence" value="ECO:0007669"/>
    <property type="project" value="UniProtKB-KW"/>
</dbReference>
<name>A0A2S2E1M9_9ALTE</name>
<evidence type="ECO:0000256" key="3">
    <source>
        <dbReference type="ARBA" id="ARBA00011245"/>
    </source>
</evidence>
<keyword evidence="8 13" id="KW-0472">Membrane</keyword>
<dbReference type="GO" id="GO:0044874">
    <property type="term" value="P:lipoprotein localization to outer membrane"/>
    <property type="evidence" value="ECO:0007669"/>
    <property type="project" value="UniProtKB-UniRule"/>
</dbReference>
<proteinExistence type="inferred from homology"/>
<keyword evidence="9 13" id="KW-0564">Palmitate</keyword>
<evidence type="ECO:0000256" key="6">
    <source>
        <dbReference type="ARBA" id="ARBA00022729"/>
    </source>
</evidence>
<dbReference type="KEGG" id="salh:HMF8227_01010"/>
<dbReference type="OrthoDB" id="9797618at2"/>
<accession>A0A2S2E1M9</accession>
<keyword evidence="11 13" id="KW-0998">Cell outer membrane</keyword>
<keyword evidence="10 13" id="KW-0143">Chaperone</keyword>
<dbReference type="PROSITE" id="PS51257">
    <property type="entry name" value="PROKAR_LIPOPROTEIN"/>
    <property type="match status" value="1"/>
</dbReference>
<comment type="subcellular location">
    <subcellularLocation>
        <location evidence="1 13">Cell outer membrane</location>
        <topology evidence="1 13">Lipid-anchor</topology>
    </subcellularLocation>
</comment>
<evidence type="ECO:0000256" key="14">
    <source>
        <dbReference type="SAM" id="SignalP"/>
    </source>
</evidence>
<reference evidence="15 16" key="1">
    <citation type="submission" date="2018-05" db="EMBL/GenBank/DDBJ databases">
        <title>Salinimonas sp. HMF8227 Genome sequencing and assembly.</title>
        <authorList>
            <person name="Kang H."/>
            <person name="Kang J."/>
            <person name="Cha I."/>
            <person name="Kim H."/>
            <person name="Joh K."/>
        </authorList>
    </citation>
    <scope>NUCLEOTIDE SEQUENCE [LARGE SCALE GENOMIC DNA]</scope>
    <source>
        <strain evidence="15 16">HMF8227</strain>
    </source>
</reference>
<dbReference type="Gene3D" id="2.50.20.10">
    <property type="entry name" value="Lipoprotein localisation LolA/LolB/LppX"/>
    <property type="match status" value="1"/>
</dbReference>
<keyword evidence="6 13" id="KW-0732">Signal</keyword>
<evidence type="ECO:0000256" key="2">
    <source>
        <dbReference type="ARBA" id="ARBA00009696"/>
    </source>
</evidence>
<feature type="signal peptide" evidence="14">
    <location>
        <begin position="1"/>
        <end position="17"/>
    </location>
</feature>
<dbReference type="RefSeq" id="WP_109339138.1">
    <property type="nucleotide sequence ID" value="NZ_CP029347.1"/>
</dbReference>
<dbReference type="NCBIfam" id="TIGR00548">
    <property type="entry name" value="lolB"/>
    <property type="match status" value="1"/>
</dbReference>
<dbReference type="InterPro" id="IPR029046">
    <property type="entry name" value="LolA/LolB/LppX"/>
</dbReference>
<evidence type="ECO:0000313" key="15">
    <source>
        <dbReference type="EMBL" id="AWL11499.1"/>
    </source>
</evidence>
<evidence type="ECO:0000256" key="8">
    <source>
        <dbReference type="ARBA" id="ARBA00023136"/>
    </source>
</evidence>
<keyword evidence="7 13" id="KW-0653">Protein transport</keyword>
<sequence length="198" mass="22977">MKYLLPFLFALLLSACATPPPKHSGSVDAERHQQRLNALTHWSLSGKLAYRGPEERFSANLNWQQWGPDYRFRLSTFIGTSLMDMQRRGKSVALTLDEQTYRHRHAGTLLENLTGWPIPVEQLPHWIKGSSMGAIERQISDNGLLQRLQSSTDWQVTYDDYRQLGDYVLPYSLRLTHQNHLIKIRINQWQPIDDNHAL</sequence>
<comment type="function">
    <text evidence="13">Plays a critical role in the incorporation of lipoproteins in the outer membrane after they are released by the LolA protein.</text>
</comment>
<evidence type="ECO:0000256" key="5">
    <source>
        <dbReference type="ARBA" id="ARBA00022448"/>
    </source>
</evidence>
<keyword evidence="5 13" id="KW-0813">Transport</keyword>
<dbReference type="Proteomes" id="UP000245728">
    <property type="component" value="Chromosome"/>
</dbReference>
<gene>
    <name evidence="13" type="primary">lolB</name>
    <name evidence="15" type="ORF">HMF8227_01010</name>
</gene>
<organism evidence="15 16">
    <name type="scientific">Saliniradius amylolyticus</name>
    <dbReference type="NCBI Taxonomy" id="2183582"/>
    <lineage>
        <taxon>Bacteria</taxon>
        <taxon>Pseudomonadati</taxon>
        <taxon>Pseudomonadota</taxon>
        <taxon>Gammaproteobacteria</taxon>
        <taxon>Alteromonadales</taxon>
        <taxon>Alteromonadaceae</taxon>
        <taxon>Saliniradius</taxon>
    </lineage>
</organism>
<dbReference type="CDD" id="cd16326">
    <property type="entry name" value="LolB"/>
    <property type="match status" value="1"/>
</dbReference>
<evidence type="ECO:0000313" key="16">
    <source>
        <dbReference type="Proteomes" id="UP000245728"/>
    </source>
</evidence>
<dbReference type="AlphaFoldDB" id="A0A2S2E1M9"/>
<evidence type="ECO:0000256" key="1">
    <source>
        <dbReference type="ARBA" id="ARBA00004459"/>
    </source>
</evidence>
<protein>
    <recommendedName>
        <fullName evidence="4 13">Outer-membrane lipoprotein LolB</fullName>
    </recommendedName>
</protein>
<dbReference type="SUPFAM" id="SSF89392">
    <property type="entry name" value="Prokaryotic lipoproteins and lipoprotein localization factors"/>
    <property type="match status" value="1"/>
</dbReference>
<comment type="similarity">
    <text evidence="2 13">Belongs to the LolB family.</text>
</comment>
<evidence type="ECO:0000256" key="9">
    <source>
        <dbReference type="ARBA" id="ARBA00023139"/>
    </source>
</evidence>
<evidence type="ECO:0000256" key="12">
    <source>
        <dbReference type="ARBA" id="ARBA00023288"/>
    </source>
</evidence>
<keyword evidence="16" id="KW-1185">Reference proteome</keyword>
<dbReference type="InterPro" id="IPR004565">
    <property type="entry name" value="OM_lipoprot_LolB"/>
</dbReference>